<feature type="region of interest" description="Disordered" evidence="19">
    <location>
        <begin position="269"/>
        <end position="312"/>
    </location>
</feature>
<evidence type="ECO:0000256" key="12">
    <source>
        <dbReference type="ARBA" id="ARBA00022840"/>
    </source>
</evidence>
<feature type="binding site" evidence="16">
    <location>
        <position position="47"/>
    </location>
    <ligand>
        <name>substrate</name>
    </ligand>
</feature>
<dbReference type="Pfam" id="PF22468">
    <property type="entry name" value="ACT_9"/>
    <property type="match status" value="2"/>
</dbReference>
<dbReference type="Gene3D" id="3.40.1160.10">
    <property type="entry name" value="Acetylglutamate kinase-like"/>
    <property type="match status" value="1"/>
</dbReference>
<dbReference type="GO" id="GO:0019877">
    <property type="term" value="P:diaminopimelate biosynthetic process"/>
    <property type="evidence" value="ECO:0007669"/>
    <property type="project" value="UniProtKB-KW"/>
</dbReference>
<evidence type="ECO:0000256" key="11">
    <source>
        <dbReference type="ARBA" id="ARBA00022777"/>
    </source>
</evidence>
<evidence type="ECO:0000259" key="20">
    <source>
        <dbReference type="PROSITE" id="PS51671"/>
    </source>
</evidence>
<comment type="function">
    <text evidence="1">Catalyzes the phosphorylation of the beta-carboxyl group of aspartic acid with ATP to yield 4-phospho-L-aspartate, which is involved in the branched biosynthetic pathway leading to the biosynthesis of amino acids lysine, threonine, isoleucine and methionine.</text>
</comment>
<dbReference type="CDD" id="cd04261">
    <property type="entry name" value="AAK_AKii-LysC-BS"/>
    <property type="match status" value="1"/>
</dbReference>
<evidence type="ECO:0000256" key="10">
    <source>
        <dbReference type="ARBA" id="ARBA00022741"/>
    </source>
</evidence>
<dbReference type="CDD" id="cd04923">
    <property type="entry name" value="ACT_AK-LysC-DapG-like_2"/>
    <property type="match status" value="1"/>
</dbReference>
<feature type="domain" description="ACT" evidence="20">
    <location>
        <begin position="357"/>
        <end position="433"/>
    </location>
</feature>
<dbReference type="CDD" id="cd04913">
    <property type="entry name" value="ACT_AKii-LysC-BS-like_1"/>
    <property type="match status" value="1"/>
</dbReference>
<dbReference type="FunFam" id="3.40.1160.10:FF:000002">
    <property type="entry name" value="Aspartokinase"/>
    <property type="match status" value="1"/>
</dbReference>
<dbReference type="AlphaFoldDB" id="A0A508A2M9"/>
<dbReference type="InterPro" id="IPR041740">
    <property type="entry name" value="AKii-LysC-BS"/>
</dbReference>
<dbReference type="GO" id="GO:0005524">
    <property type="term" value="F:ATP binding"/>
    <property type="evidence" value="ECO:0007669"/>
    <property type="project" value="UniProtKB-KW"/>
</dbReference>
<dbReference type="SUPFAM" id="SSF53633">
    <property type="entry name" value="Carbamate kinase-like"/>
    <property type="match status" value="1"/>
</dbReference>
<comment type="similarity">
    <text evidence="5 17">Belongs to the aspartokinase family.</text>
</comment>
<dbReference type="GO" id="GO:0009088">
    <property type="term" value="P:threonine biosynthetic process"/>
    <property type="evidence" value="ECO:0007669"/>
    <property type="project" value="UniProtKB-UniPathway"/>
</dbReference>
<dbReference type="PROSITE" id="PS51671">
    <property type="entry name" value="ACT"/>
    <property type="match status" value="2"/>
</dbReference>
<comment type="caution">
    <text evidence="21">The sequence shown here is derived from an EMBL/GenBank/DDBJ whole genome shotgun (WGS) entry which is preliminary data.</text>
</comment>
<organism evidence="21 22">
    <name type="scientific">Actinomyces johnsonii</name>
    <dbReference type="NCBI Taxonomy" id="544581"/>
    <lineage>
        <taxon>Bacteria</taxon>
        <taxon>Bacillati</taxon>
        <taxon>Actinomycetota</taxon>
        <taxon>Actinomycetes</taxon>
        <taxon>Actinomycetales</taxon>
        <taxon>Actinomycetaceae</taxon>
        <taxon>Actinomyces</taxon>
    </lineage>
</organism>
<evidence type="ECO:0000256" key="9">
    <source>
        <dbReference type="ARBA" id="ARBA00022679"/>
    </source>
</evidence>
<name>A0A508A2M9_9ACTO</name>
<keyword evidence="8 18" id="KW-0028">Amino-acid biosynthesis</keyword>
<evidence type="ECO:0000256" key="8">
    <source>
        <dbReference type="ARBA" id="ARBA00022605"/>
    </source>
</evidence>
<gene>
    <name evidence="21" type="ORF">FK256_08120</name>
</gene>
<dbReference type="InterPro" id="IPR018042">
    <property type="entry name" value="Aspartate_kinase_CS"/>
</dbReference>
<evidence type="ECO:0000256" key="3">
    <source>
        <dbReference type="ARBA" id="ARBA00004986"/>
    </source>
</evidence>
<dbReference type="GO" id="GO:0009090">
    <property type="term" value="P:homoserine biosynthetic process"/>
    <property type="evidence" value="ECO:0007669"/>
    <property type="project" value="TreeGrafter"/>
</dbReference>
<comment type="catalytic activity">
    <reaction evidence="15 17">
        <text>L-aspartate + ATP = 4-phospho-L-aspartate + ADP</text>
        <dbReference type="Rhea" id="RHEA:23776"/>
        <dbReference type="ChEBI" id="CHEBI:29991"/>
        <dbReference type="ChEBI" id="CHEBI:30616"/>
        <dbReference type="ChEBI" id="CHEBI:57535"/>
        <dbReference type="ChEBI" id="CHEBI:456216"/>
        <dbReference type="EC" id="2.7.2.4"/>
    </reaction>
</comment>
<keyword evidence="14" id="KW-0457">Lysine biosynthesis</keyword>
<evidence type="ECO:0000256" key="1">
    <source>
        <dbReference type="ARBA" id="ARBA00002843"/>
    </source>
</evidence>
<dbReference type="EC" id="2.7.2.4" evidence="6 17"/>
<dbReference type="InterPro" id="IPR036393">
    <property type="entry name" value="AceGlu_kinase-like_sf"/>
</dbReference>
<dbReference type="Proteomes" id="UP000319010">
    <property type="component" value="Unassembled WGS sequence"/>
</dbReference>
<dbReference type="RefSeq" id="WP_021606495.1">
    <property type="nucleotide sequence ID" value="NZ_JASPFB010000018.1"/>
</dbReference>
<dbReference type="PANTHER" id="PTHR21499:SF3">
    <property type="entry name" value="ASPARTOKINASE"/>
    <property type="match status" value="1"/>
</dbReference>
<evidence type="ECO:0000256" key="5">
    <source>
        <dbReference type="ARBA" id="ARBA00010122"/>
    </source>
</evidence>
<feature type="compositionally biased region" description="Low complexity" evidence="19">
    <location>
        <begin position="269"/>
        <end position="305"/>
    </location>
</feature>
<dbReference type="InterPro" id="IPR005260">
    <property type="entry name" value="Asp_kin_monofn"/>
</dbReference>
<dbReference type="PROSITE" id="PS00324">
    <property type="entry name" value="ASPARTOKINASE"/>
    <property type="match status" value="1"/>
</dbReference>
<feature type="binding site" evidence="16">
    <location>
        <position position="184"/>
    </location>
    <ligand>
        <name>ATP</name>
        <dbReference type="ChEBI" id="CHEBI:30616"/>
    </ligand>
</feature>
<dbReference type="InterPro" id="IPR002912">
    <property type="entry name" value="ACT_dom"/>
</dbReference>
<evidence type="ECO:0000256" key="19">
    <source>
        <dbReference type="SAM" id="MobiDB-lite"/>
    </source>
</evidence>
<feature type="domain" description="ACT" evidence="20">
    <location>
        <begin position="439"/>
        <end position="512"/>
    </location>
</feature>
<evidence type="ECO:0000256" key="13">
    <source>
        <dbReference type="ARBA" id="ARBA00022915"/>
    </source>
</evidence>
<dbReference type="InterPro" id="IPR001048">
    <property type="entry name" value="Asp/Glu/Uridylate_kinase"/>
</dbReference>
<dbReference type="PIRSF" id="PIRSF000726">
    <property type="entry name" value="Asp_kin"/>
    <property type="match status" value="1"/>
</dbReference>
<evidence type="ECO:0000256" key="18">
    <source>
        <dbReference type="RuleBase" id="RU004249"/>
    </source>
</evidence>
<dbReference type="SUPFAM" id="SSF55021">
    <property type="entry name" value="ACT-like"/>
    <property type="match status" value="2"/>
</dbReference>
<comment type="pathway">
    <text evidence="4 18">Amino-acid biosynthesis; L-threonine biosynthesis; L-threonine from L-aspartate: step 1/5.</text>
</comment>
<comment type="pathway">
    <text evidence="3 18">Amino-acid biosynthesis; L-methionine biosynthesis via de novo pathway; L-homoserine from L-aspartate: step 1/3.</text>
</comment>
<feature type="binding site" evidence="16">
    <location>
        <begin position="173"/>
        <end position="174"/>
    </location>
    <ligand>
        <name>ATP</name>
        <dbReference type="ChEBI" id="CHEBI:30616"/>
    </ligand>
</feature>
<dbReference type="EMBL" id="VICB01000011">
    <property type="protein sequence ID" value="TQD42993.1"/>
    <property type="molecule type" value="Genomic_DNA"/>
</dbReference>
<keyword evidence="10 16" id="KW-0547">Nucleotide-binding</keyword>
<evidence type="ECO:0000256" key="2">
    <source>
        <dbReference type="ARBA" id="ARBA00004766"/>
    </source>
</evidence>
<keyword evidence="12 16" id="KW-0067">ATP-binding</keyword>
<evidence type="ECO:0000256" key="17">
    <source>
        <dbReference type="RuleBase" id="RU003448"/>
    </source>
</evidence>
<dbReference type="InterPro" id="IPR054352">
    <property type="entry name" value="ACT_Aspartokinase"/>
</dbReference>
<feature type="binding site" evidence="16">
    <location>
        <begin position="7"/>
        <end position="10"/>
    </location>
    <ligand>
        <name>ATP</name>
        <dbReference type="ChEBI" id="CHEBI:30616"/>
    </ligand>
</feature>
<evidence type="ECO:0000256" key="14">
    <source>
        <dbReference type="ARBA" id="ARBA00023154"/>
    </source>
</evidence>
<dbReference type="InterPro" id="IPR045865">
    <property type="entry name" value="ACT-like_dom_sf"/>
</dbReference>
<keyword evidence="11 17" id="KW-0418">Kinase</keyword>
<proteinExistence type="inferred from homology"/>
<evidence type="ECO:0000313" key="22">
    <source>
        <dbReference type="Proteomes" id="UP000319010"/>
    </source>
</evidence>
<evidence type="ECO:0000256" key="16">
    <source>
        <dbReference type="PIRSR" id="PIRSR000726-1"/>
    </source>
</evidence>
<comment type="pathway">
    <text evidence="2 18">Amino-acid biosynthesis; L-lysine biosynthesis via DAP pathway; (S)-tetrahydrodipicolinate from L-aspartate: step 1/4.</text>
</comment>
<accession>A0A508A2M9</accession>
<dbReference type="InterPro" id="IPR001341">
    <property type="entry name" value="Asp_kinase"/>
</dbReference>
<dbReference type="UniPathway" id="UPA00034">
    <property type="reaction ID" value="UER00015"/>
</dbReference>
<dbReference type="FunFam" id="3.30.2130.10:FF:000002">
    <property type="entry name" value="Aspartokinase"/>
    <property type="match status" value="1"/>
</dbReference>
<dbReference type="UniPathway" id="UPA00050">
    <property type="reaction ID" value="UER00461"/>
</dbReference>
<dbReference type="Gene3D" id="3.30.2130.10">
    <property type="entry name" value="VC0802-like"/>
    <property type="match status" value="1"/>
</dbReference>
<sequence length="512" mass="52315">MALVVQKYGGSSVSDVDAMRRVARRIVATRKAGNTVVVVVSAMGDTTDELLDQAAALTSDAPAREMDILLSAGERISMALLAMAVGELGVPARAYTGAQAGVLTDSKYGKASIVGVLPERVARSIQTGAVAIVAGFQGINEVEDTTTLGRGGSDTTAVALAAALNADVCEIYTDVDGLFTADPRIVPTAKRIESLSSEETLELAAHGAKILHLRAVEYARRFGVPLHVRSSFSDKTGTWIYDGRRQGAFVPSVVATQLDDVVAADIATPGSPATPASPASAVTPASSASQGNSPAAAAPPSNPAGLDDGPSAAAVDTAHRNAIAARAQARPRPSAKEDHVEAPVISGIAHDRSQDKITLVGVPDVPGAAARIFAIVAGTDANIDMIVQDVSAEGTGLTNISFTCPSGDSATARAALESAREELGFRSLHFNPDIGILSLVGAGMRSNPGVSARLFGALSEAGVNIHMISTSEIRISVVVDDAALDEAVRAVHSAFGLDAQAAEAVVYGGTGR</sequence>
<dbReference type="NCBIfam" id="TIGR00657">
    <property type="entry name" value="asp_kinases"/>
    <property type="match status" value="1"/>
</dbReference>
<dbReference type="Pfam" id="PF00696">
    <property type="entry name" value="AA_kinase"/>
    <property type="match status" value="1"/>
</dbReference>
<dbReference type="PANTHER" id="PTHR21499">
    <property type="entry name" value="ASPARTATE KINASE"/>
    <property type="match status" value="1"/>
</dbReference>
<dbReference type="GO" id="GO:0004072">
    <property type="term" value="F:aspartate kinase activity"/>
    <property type="evidence" value="ECO:0007669"/>
    <property type="project" value="UniProtKB-EC"/>
</dbReference>
<feature type="binding site" evidence="16">
    <location>
        <position position="74"/>
    </location>
    <ligand>
        <name>substrate</name>
    </ligand>
</feature>
<evidence type="ECO:0000256" key="7">
    <source>
        <dbReference type="ARBA" id="ARBA00016273"/>
    </source>
</evidence>
<dbReference type="UniPathway" id="UPA00051">
    <property type="reaction ID" value="UER00462"/>
</dbReference>
<keyword evidence="13" id="KW-0220">Diaminopimelate biosynthesis</keyword>
<protein>
    <recommendedName>
        <fullName evidence="7 17">Aspartokinase</fullName>
        <ecNumber evidence="6 17">2.7.2.4</ecNumber>
    </recommendedName>
</protein>
<dbReference type="GO" id="GO:0009089">
    <property type="term" value="P:lysine biosynthetic process via diaminopimelate"/>
    <property type="evidence" value="ECO:0007669"/>
    <property type="project" value="UniProtKB-UniPathway"/>
</dbReference>
<keyword evidence="9 17" id="KW-0808">Transferase</keyword>
<dbReference type="GO" id="GO:0005829">
    <property type="term" value="C:cytosol"/>
    <property type="evidence" value="ECO:0007669"/>
    <property type="project" value="TreeGrafter"/>
</dbReference>
<reference evidence="21 22" key="1">
    <citation type="submission" date="2019-06" db="EMBL/GenBank/DDBJ databases">
        <title>Draft genome sequence of Actinomyces johnsonii CCUG 34287T.</title>
        <authorList>
            <person name="Salva-Serra F."/>
            <person name="Cardew S."/>
            <person name="Moore E."/>
        </authorList>
    </citation>
    <scope>NUCLEOTIDE SEQUENCE [LARGE SCALE GENOMIC DNA]</scope>
    <source>
        <strain evidence="21 22">CCUG 34287</strain>
    </source>
</reference>
<evidence type="ECO:0000256" key="4">
    <source>
        <dbReference type="ARBA" id="ARBA00005139"/>
    </source>
</evidence>
<evidence type="ECO:0000256" key="15">
    <source>
        <dbReference type="ARBA" id="ARBA00047872"/>
    </source>
</evidence>
<evidence type="ECO:0000313" key="21">
    <source>
        <dbReference type="EMBL" id="TQD42993.1"/>
    </source>
</evidence>
<evidence type="ECO:0000256" key="6">
    <source>
        <dbReference type="ARBA" id="ARBA00013059"/>
    </source>
</evidence>